<protein>
    <submittedName>
        <fullName evidence="1">CLUMA_CG009246, isoform A</fullName>
    </submittedName>
</protein>
<accession>A0A1J1I663</accession>
<evidence type="ECO:0000313" key="2">
    <source>
        <dbReference type="Proteomes" id="UP000183832"/>
    </source>
</evidence>
<dbReference type="Proteomes" id="UP000183832">
    <property type="component" value="Unassembled WGS sequence"/>
</dbReference>
<evidence type="ECO:0000313" key="1">
    <source>
        <dbReference type="EMBL" id="CRK95789.1"/>
    </source>
</evidence>
<dbReference type="EMBL" id="CVRI01000043">
    <property type="protein sequence ID" value="CRK95789.1"/>
    <property type="molecule type" value="Genomic_DNA"/>
</dbReference>
<dbReference type="AlphaFoldDB" id="A0A1J1I663"/>
<proteinExistence type="predicted"/>
<sequence>MFSVASQSELHLQQSSKRVRLDYHVKVSKFMLFCIQINRYFTSFMQHTIRRNIFPSLRIHKGKVNCFQRNLRRSENCKSLEINFNILAAWHAHHQHSVDFCYSPYNFDPNVHASSIIKVNQIRFVVAAWRDVKLTRT</sequence>
<reference evidence="1 2" key="1">
    <citation type="submission" date="2015-04" db="EMBL/GenBank/DDBJ databases">
        <authorList>
            <person name="Syromyatnikov M.Y."/>
            <person name="Popov V.N."/>
        </authorList>
    </citation>
    <scope>NUCLEOTIDE SEQUENCE [LARGE SCALE GENOMIC DNA]</scope>
</reference>
<organism evidence="1 2">
    <name type="scientific">Clunio marinus</name>
    <dbReference type="NCBI Taxonomy" id="568069"/>
    <lineage>
        <taxon>Eukaryota</taxon>
        <taxon>Metazoa</taxon>
        <taxon>Ecdysozoa</taxon>
        <taxon>Arthropoda</taxon>
        <taxon>Hexapoda</taxon>
        <taxon>Insecta</taxon>
        <taxon>Pterygota</taxon>
        <taxon>Neoptera</taxon>
        <taxon>Endopterygota</taxon>
        <taxon>Diptera</taxon>
        <taxon>Nematocera</taxon>
        <taxon>Chironomoidea</taxon>
        <taxon>Chironomidae</taxon>
        <taxon>Clunio</taxon>
    </lineage>
</organism>
<gene>
    <name evidence="1" type="ORF">CLUMA_CG009246</name>
</gene>
<name>A0A1J1I663_9DIPT</name>
<keyword evidence="2" id="KW-1185">Reference proteome</keyword>